<keyword evidence="1" id="KW-0812">Transmembrane</keyword>
<name>A0A2T0BJ52_9CLOT</name>
<reference evidence="2 3" key="1">
    <citation type="submission" date="2018-03" db="EMBL/GenBank/DDBJ databases">
        <title>Genome sequence of Clostridium luticellarii DSM 29923.</title>
        <authorList>
            <person name="Poehlein A."/>
            <person name="Daniel R."/>
        </authorList>
    </citation>
    <scope>NUCLEOTIDE SEQUENCE [LARGE SCALE GENOMIC DNA]</scope>
    <source>
        <strain evidence="2 3">DSM 29923</strain>
    </source>
</reference>
<keyword evidence="1" id="KW-0472">Membrane</keyword>
<sequence length="115" mass="13472">MFSWALVGIIAGFWGKKKKVVSDFKFSLVCFLFGFVFDWIMNLWFISGFVRPANLESIIGTYIAGLTFDVLHGGSSFIFSFIFYDNFIVVFQRYKRKLNITYIRDENKYSKNVKV</sequence>
<dbReference type="Proteomes" id="UP000237798">
    <property type="component" value="Unassembled WGS sequence"/>
</dbReference>
<protein>
    <submittedName>
        <fullName evidence="2">Uncharacterized protein</fullName>
    </submittedName>
</protein>
<dbReference type="AlphaFoldDB" id="A0A2T0BJ52"/>
<dbReference type="RefSeq" id="WP_207656003.1">
    <property type="nucleotide sequence ID" value="NZ_PVXP01000043.1"/>
</dbReference>
<feature type="transmembrane region" description="Helical" evidence="1">
    <location>
        <begin position="26"/>
        <end position="50"/>
    </location>
</feature>
<accession>A0A2T0BJ52</accession>
<organism evidence="2 3">
    <name type="scientific">Clostridium luticellarii</name>
    <dbReference type="NCBI Taxonomy" id="1691940"/>
    <lineage>
        <taxon>Bacteria</taxon>
        <taxon>Bacillati</taxon>
        <taxon>Bacillota</taxon>
        <taxon>Clostridia</taxon>
        <taxon>Eubacteriales</taxon>
        <taxon>Clostridiaceae</taxon>
        <taxon>Clostridium</taxon>
    </lineage>
</organism>
<keyword evidence="3" id="KW-1185">Reference proteome</keyword>
<dbReference type="EMBL" id="PVXP01000043">
    <property type="protein sequence ID" value="PRR83832.1"/>
    <property type="molecule type" value="Genomic_DNA"/>
</dbReference>
<evidence type="ECO:0000256" key="1">
    <source>
        <dbReference type="SAM" id="Phobius"/>
    </source>
</evidence>
<feature type="transmembrane region" description="Helical" evidence="1">
    <location>
        <begin position="70"/>
        <end position="91"/>
    </location>
</feature>
<gene>
    <name evidence="2" type="ORF">CLLU_25670</name>
</gene>
<proteinExistence type="predicted"/>
<evidence type="ECO:0000313" key="2">
    <source>
        <dbReference type="EMBL" id="PRR83832.1"/>
    </source>
</evidence>
<evidence type="ECO:0000313" key="3">
    <source>
        <dbReference type="Proteomes" id="UP000237798"/>
    </source>
</evidence>
<comment type="caution">
    <text evidence="2">The sequence shown here is derived from an EMBL/GenBank/DDBJ whole genome shotgun (WGS) entry which is preliminary data.</text>
</comment>
<keyword evidence="1" id="KW-1133">Transmembrane helix</keyword>